<dbReference type="EMBL" id="PETS01000119">
    <property type="protein sequence ID" value="PIV50580.1"/>
    <property type="molecule type" value="Genomic_DNA"/>
</dbReference>
<reference evidence="2" key="1">
    <citation type="submission" date="2017-09" db="EMBL/GenBank/DDBJ databases">
        <title>Depth-based differentiation of microbial function through sediment-hosted aquifers and enrichment of novel symbionts in the deep terrestrial subsurface.</title>
        <authorList>
            <person name="Probst A.J."/>
            <person name="Ladd B."/>
            <person name="Jarett J.K."/>
            <person name="Geller-Mcgrath D.E."/>
            <person name="Sieber C.M.K."/>
            <person name="Emerson J.B."/>
            <person name="Anantharaman K."/>
            <person name="Thomas B.C."/>
            <person name="Malmstrom R."/>
            <person name="Stieglmeier M."/>
            <person name="Klingl A."/>
            <person name="Woyke T."/>
            <person name="Ryan C.M."/>
            <person name="Banfield J.F."/>
        </authorList>
    </citation>
    <scope>NUCLEOTIDE SEQUENCE [LARGE SCALE GENOMIC DNA]</scope>
</reference>
<evidence type="ECO:0000313" key="1">
    <source>
        <dbReference type="EMBL" id="PIV50580.1"/>
    </source>
</evidence>
<sequence length="167" mass="19259">MGENKKEKMAINNTAEFKNIVESGGDLAQAEKWTKEAYGSKEGYGDKWLEDRQRELLGAYCENGDKEGAQRIIKETMEYNAQKGRIGKYEKYFGEYAGSRLEPVYNKEKTEMPINNSTTFKQALAEGRLEEAEKWLKDPATINKYESMPNVLEDRRKELAQARKNLK</sequence>
<protein>
    <submittedName>
        <fullName evidence="1">Uncharacterized protein</fullName>
    </submittedName>
</protein>
<organism evidence="1 2">
    <name type="scientific">Candidatus Falkowbacteria bacterium CG02_land_8_20_14_3_00_36_14</name>
    <dbReference type="NCBI Taxonomy" id="1974560"/>
    <lineage>
        <taxon>Bacteria</taxon>
        <taxon>Candidatus Falkowiibacteriota</taxon>
    </lineage>
</organism>
<gene>
    <name evidence="1" type="ORF">COS18_04640</name>
</gene>
<evidence type="ECO:0000313" key="2">
    <source>
        <dbReference type="Proteomes" id="UP000228896"/>
    </source>
</evidence>
<proteinExistence type="predicted"/>
<dbReference type="Proteomes" id="UP000228896">
    <property type="component" value="Unassembled WGS sequence"/>
</dbReference>
<accession>A0A2M7DLC1</accession>
<dbReference type="AlphaFoldDB" id="A0A2M7DLC1"/>
<name>A0A2M7DLC1_9BACT</name>
<comment type="caution">
    <text evidence="1">The sequence shown here is derived from an EMBL/GenBank/DDBJ whole genome shotgun (WGS) entry which is preliminary data.</text>
</comment>